<evidence type="ECO:0000313" key="3">
    <source>
        <dbReference type="Proteomes" id="UP000183208"/>
    </source>
</evidence>
<proteinExistence type="predicted"/>
<dbReference type="InterPro" id="IPR009506">
    <property type="entry name" value="YjiS-like"/>
</dbReference>
<sequence length="67" mass="7768">MSTFTHDSMINHHGQGVLAELAETVHVWRQRYEARRELAQWSDRDLHDIGLSSGDAIFETSKPFWQA</sequence>
<evidence type="ECO:0000259" key="1">
    <source>
        <dbReference type="Pfam" id="PF06568"/>
    </source>
</evidence>
<dbReference type="Proteomes" id="UP000183208">
    <property type="component" value="Unassembled WGS sequence"/>
</dbReference>
<accession>A0A1M6XN86</accession>
<dbReference type="RefSeq" id="WP_074819892.1">
    <property type="nucleotide sequence ID" value="NZ_FNTI01000001.1"/>
</dbReference>
<feature type="domain" description="YjiS-like" evidence="1">
    <location>
        <begin position="21"/>
        <end position="56"/>
    </location>
</feature>
<dbReference type="Pfam" id="PF06568">
    <property type="entry name" value="YjiS-like"/>
    <property type="match status" value="1"/>
</dbReference>
<gene>
    <name evidence="2" type="ORF">SAMN05444171_2816</name>
</gene>
<name>A0A1M6XN86_9BRAD</name>
<organism evidence="2 3">
    <name type="scientific">Bradyrhizobium lablabi</name>
    <dbReference type="NCBI Taxonomy" id="722472"/>
    <lineage>
        <taxon>Bacteria</taxon>
        <taxon>Pseudomonadati</taxon>
        <taxon>Pseudomonadota</taxon>
        <taxon>Alphaproteobacteria</taxon>
        <taxon>Hyphomicrobiales</taxon>
        <taxon>Nitrobacteraceae</taxon>
        <taxon>Bradyrhizobium</taxon>
    </lineage>
</organism>
<reference evidence="2 3" key="1">
    <citation type="submission" date="2016-10" db="EMBL/GenBank/DDBJ databases">
        <authorList>
            <person name="de Groot N.N."/>
        </authorList>
    </citation>
    <scope>NUCLEOTIDE SEQUENCE [LARGE SCALE GENOMIC DNA]</scope>
    <source>
        <strain evidence="2 3">GAS522</strain>
    </source>
</reference>
<evidence type="ECO:0000313" key="2">
    <source>
        <dbReference type="EMBL" id="SED00193.1"/>
    </source>
</evidence>
<dbReference type="AlphaFoldDB" id="A0A1M6XN86"/>
<dbReference type="EMBL" id="FNTI01000001">
    <property type="protein sequence ID" value="SED00193.1"/>
    <property type="molecule type" value="Genomic_DNA"/>
</dbReference>
<protein>
    <submittedName>
        <fullName evidence="2">Uncharacterized conserved protein YjiS, DUF1127 family</fullName>
    </submittedName>
</protein>